<proteinExistence type="predicted"/>
<comment type="caution">
    <text evidence="1">The sequence shown here is derived from an EMBL/GenBank/DDBJ whole genome shotgun (WGS) entry which is preliminary data.</text>
</comment>
<name>A0A0F9BJH9_9ZZZZ</name>
<sequence>MATAYANALGVAVEFRDNLTEDLLWTALLLHIPRIDDVVNYGLMGGGLTTYEVKRVAWEFREPIPFVEDPPIEL</sequence>
<gene>
    <name evidence="1" type="ORF">LCGC14_2782270</name>
</gene>
<protein>
    <submittedName>
        <fullName evidence="1">Uncharacterized protein</fullName>
    </submittedName>
</protein>
<organism evidence="1">
    <name type="scientific">marine sediment metagenome</name>
    <dbReference type="NCBI Taxonomy" id="412755"/>
    <lineage>
        <taxon>unclassified sequences</taxon>
        <taxon>metagenomes</taxon>
        <taxon>ecological metagenomes</taxon>
    </lineage>
</organism>
<reference evidence="1" key="1">
    <citation type="journal article" date="2015" name="Nature">
        <title>Complex archaea that bridge the gap between prokaryotes and eukaryotes.</title>
        <authorList>
            <person name="Spang A."/>
            <person name="Saw J.H."/>
            <person name="Jorgensen S.L."/>
            <person name="Zaremba-Niedzwiedzka K."/>
            <person name="Martijn J."/>
            <person name="Lind A.E."/>
            <person name="van Eijk R."/>
            <person name="Schleper C."/>
            <person name="Guy L."/>
            <person name="Ettema T.J."/>
        </authorList>
    </citation>
    <scope>NUCLEOTIDE SEQUENCE</scope>
</reference>
<evidence type="ECO:0000313" key="1">
    <source>
        <dbReference type="EMBL" id="KKK84546.1"/>
    </source>
</evidence>
<feature type="non-terminal residue" evidence="1">
    <location>
        <position position="74"/>
    </location>
</feature>
<accession>A0A0F9BJH9</accession>
<dbReference type="EMBL" id="LAZR01051728">
    <property type="protein sequence ID" value="KKK84546.1"/>
    <property type="molecule type" value="Genomic_DNA"/>
</dbReference>
<dbReference type="AlphaFoldDB" id="A0A0F9BJH9"/>